<accession>A0ABS6Y3Z7</accession>
<reference evidence="2 3" key="1">
    <citation type="submission" date="2021-07" db="EMBL/GenBank/DDBJ databases">
        <title>Flavobacterium sp. nov. isolated from sediment on the Taihu Lake.</title>
        <authorList>
            <person name="Qu J.-H."/>
        </authorList>
    </citation>
    <scope>NUCLEOTIDE SEQUENCE [LARGE SCALE GENOMIC DNA]</scope>
    <source>
        <strain evidence="2 3">NAS39</strain>
    </source>
</reference>
<gene>
    <name evidence="2" type="ORF">KZH69_20215</name>
</gene>
<feature type="transmembrane region" description="Helical" evidence="1">
    <location>
        <begin position="26"/>
        <end position="46"/>
    </location>
</feature>
<evidence type="ECO:0000313" key="3">
    <source>
        <dbReference type="Proteomes" id="UP000812031"/>
    </source>
</evidence>
<keyword evidence="1" id="KW-0812">Transmembrane</keyword>
<evidence type="ECO:0000313" key="2">
    <source>
        <dbReference type="EMBL" id="MBW4362809.1"/>
    </source>
</evidence>
<comment type="caution">
    <text evidence="2">The sequence shown here is derived from an EMBL/GenBank/DDBJ whole genome shotgun (WGS) entry which is preliminary data.</text>
</comment>
<dbReference type="RefSeq" id="WP_219319276.1">
    <property type="nucleotide sequence ID" value="NZ_JAHWYN010000046.1"/>
</dbReference>
<keyword evidence="3" id="KW-1185">Reference proteome</keyword>
<protein>
    <submittedName>
        <fullName evidence="2">Uncharacterized protein</fullName>
    </submittedName>
</protein>
<dbReference type="Proteomes" id="UP000812031">
    <property type="component" value="Unassembled WGS sequence"/>
</dbReference>
<sequence>LISCYSLFSPPLLSDLRQQNQTEYYFQYYVFSTIVPLALLPTFWHYSGFGVKLSPIFGFAK</sequence>
<keyword evidence="1" id="KW-0472">Membrane</keyword>
<organism evidence="2 3">
    <name type="scientific">Flavobacterium taihuense</name>
    <dbReference type="NCBI Taxonomy" id="2857508"/>
    <lineage>
        <taxon>Bacteria</taxon>
        <taxon>Pseudomonadati</taxon>
        <taxon>Bacteroidota</taxon>
        <taxon>Flavobacteriia</taxon>
        <taxon>Flavobacteriales</taxon>
        <taxon>Flavobacteriaceae</taxon>
        <taxon>Flavobacterium</taxon>
    </lineage>
</organism>
<proteinExistence type="predicted"/>
<name>A0ABS6Y3Z7_9FLAO</name>
<keyword evidence="1" id="KW-1133">Transmembrane helix</keyword>
<dbReference type="EMBL" id="JAHWYN010000046">
    <property type="protein sequence ID" value="MBW4362809.1"/>
    <property type="molecule type" value="Genomic_DNA"/>
</dbReference>
<feature type="non-terminal residue" evidence="2">
    <location>
        <position position="1"/>
    </location>
</feature>
<evidence type="ECO:0000256" key="1">
    <source>
        <dbReference type="SAM" id="Phobius"/>
    </source>
</evidence>